<dbReference type="AlphaFoldDB" id="A0A6D2IKR8"/>
<dbReference type="OrthoDB" id="417891at2759"/>
<dbReference type="Proteomes" id="UP000467841">
    <property type="component" value="Unassembled WGS sequence"/>
</dbReference>
<keyword evidence="3" id="KW-1185">Reference proteome</keyword>
<gene>
    <name evidence="2" type="ORF">MERR_LOCUS12975</name>
</gene>
<organism evidence="2 3">
    <name type="scientific">Microthlaspi erraticum</name>
    <dbReference type="NCBI Taxonomy" id="1685480"/>
    <lineage>
        <taxon>Eukaryota</taxon>
        <taxon>Viridiplantae</taxon>
        <taxon>Streptophyta</taxon>
        <taxon>Embryophyta</taxon>
        <taxon>Tracheophyta</taxon>
        <taxon>Spermatophyta</taxon>
        <taxon>Magnoliopsida</taxon>
        <taxon>eudicotyledons</taxon>
        <taxon>Gunneridae</taxon>
        <taxon>Pentapetalae</taxon>
        <taxon>rosids</taxon>
        <taxon>malvids</taxon>
        <taxon>Brassicales</taxon>
        <taxon>Brassicaceae</taxon>
        <taxon>Coluteocarpeae</taxon>
        <taxon>Microthlaspi</taxon>
    </lineage>
</organism>
<evidence type="ECO:0000313" key="2">
    <source>
        <dbReference type="EMBL" id="CAA7025740.1"/>
    </source>
</evidence>
<comment type="caution">
    <text evidence="2">The sequence shown here is derived from an EMBL/GenBank/DDBJ whole genome shotgun (WGS) entry which is preliminary data.</text>
</comment>
<evidence type="ECO:0000256" key="1">
    <source>
        <dbReference type="SAM" id="MobiDB-lite"/>
    </source>
</evidence>
<accession>A0A6D2IKR8</accession>
<dbReference type="EMBL" id="CACVBM020001032">
    <property type="protein sequence ID" value="CAA7025740.1"/>
    <property type="molecule type" value="Genomic_DNA"/>
</dbReference>
<protein>
    <submittedName>
        <fullName evidence="2">Uncharacterized protein</fullName>
    </submittedName>
</protein>
<feature type="compositionally biased region" description="Polar residues" evidence="1">
    <location>
        <begin position="49"/>
        <end position="71"/>
    </location>
</feature>
<sequence length="173" mass="19343">MAGADQSQRWSLRAKTALVTGGTKGISGFLSKKKRSYNQKSEDCPDGSIENSAQTAQSGWPRTNVSRSAKSSVRLKSRPKFQNRRPITHHDPGNMSRGRPRHNAHATRARPCRASRETKPRGRATCLAYHGRCAVRAGKLRPASGREFHRPIFIRPTTAADHESVRPRPFRSY</sequence>
<evidence type="ECO:0000313" key="3">
    <source>
        <dbReference type="Proteomes" id="UP000467841"/>
    </source>
</evidence>
<feature type="compositionally biased region" description="Basic residues" evidence="1">
    <location>
        <begin position="73"/>
        <end position="87"/>
    </location>
</feature>
<name>A0A6D2IKR8_9BRAS</name>
<proteinExistence type="predicted"/>
<feature type="compositionally biased region" description="Basic residues" evidence="1">
    <location>
        <begin position="98"/>
        <end position="113"/>
    </location>
</feature>
<feature type="region of interest" description="Disordered" evidence="1">
    <location>
        <begin position="22"/>
        <end position="118"/>
    </location>
</feature>
<reference evidence="2" key="1">
    <citation type="submission" date="2020-01" db="EMBL/GenBank/DDBJ databases">
        <authorList>
            <person name="Mishra B."/>
        </authorList>
    </citation>
    <scope>NUCLEOTIDE SEQUENCE [LARGE SCALE GENOMIC DNA]</scope>
</reference>